<dbReference type="EMBL" id="BSXT01003103">
    <property type="protein sequence ID" value="GMF52570.1"/>
    <property type="molecule type" value="Genomic_DNA"/>
</dbReference>
<dbReference type="OrthoDB" id="2438421at2759"/>
<dbReference type="PANTHER" id="PTHR46481">
    <property type="entry name" value="ZINC FINGER BED DOMAIN-CONTAINING PROTEIN 4"/>
    <property type="match status" value="1"/>
</dbReference>
<sequence length="169" mass="19222">MESASRDIDQDAFDMALARVFFVCALPFTIVEAQVFQDFIALVAPSVKIPSRHKISMVVLKRLRDKIRVKVIQMINARTYVSLVTDGWTDRNGSSIINFMAVTPGLPSRFWSSWSTRSKNIPRAILLEKLTKSLKQLSTRPQHKWLELSLIMQRTSEARRVKSSVGAQT</sequence>
<evidence type="ECO:0000256" key="3">
    <source>
        <dbReference type="ARBA" id="ARBA00022771"/>
    </source>
</evidence>
<evidence type="ECO:0000256" key="2">
    <source>
        <dbReference type="ARBA" id="ARBA00022723"/>
    </source>
</evidence>
<keyword evidence="4" id="KW-0862">Zinc</keyword>
<dbReference type="GO" id="GO:0005634">
    <property type="term" value="C:nucleus"/>
    <property type="evidence" value="ECO:0007669"/>
    <property type="project" value="UniProtKB-SubCell"/>
</dbReference>
<keyword evidence="2" id="KW-0479">Metal-binding</keyword>
<dbReference type="GO" id="GO:0008270">
    <property type="term" value="F:zinc ion binding"/>
    <property type="evidence" value="ECO:0007669"/>
    <property type="project" value="UniProtKB-KW"/>
</dbReference>
<evidence type="ECO:0000256" key="4">
    <source>
        <dbReference type="ARBA" id="ARBA00022833"/>
    </source>
</evidence>
<keyword evidence="7" id="KW-1185">Reference proteome</keyword>
<keyword evidence="3" id="KW-0863">Zinc-finger</keyword>
<name>A0A9W6Y404_9STRA</name>
<comment type="subcellular location">
    <subcellularLocation>
        <location evidence="1">Nucleus</location>
    </subcellularLocation>
</comment>
<evidence type="ECO:0000313" key="6">
    <source>
        <dbReference type="EMBL" id="GMF52570.1"/>
    </source>
</evidence>
<evidence type="ECO:0000256" key="5">
    <source>
        <dbReference type="ARBA" id="ARBA00023242"/>
    </source>
</evidence>
<dbReference type="PANTHER" id="PTHR46481:SF10">
    <property type="entry name" value="ZINC FINGER BED DOMAIN-CONTAINING PROTEIN 39"/>
    <property type="match status" value="1"/>
</dbReference>
<reference evidence="6" key="1">
    <citation type="submission" date="2023-04" db="EMBL/GenBank/DDBJ databases">
        <title>Phytophthora fragariaefolia NBRC 109709.</title>
        <authorList>
            <person name="Ichikawa N."/>
            <person name="Sato H."/>
            <person name="Tonouchi N."/>
        </authorList>
    </citation>
    <scope>NUCLEOTIDE SEQUENCE</scope>
    <source>
        <strain evidence="6">NBRC 109709</strain>
    </source>
</reference>
<dbReference type="Proteomes" id="UP001165121">
    <property type="component" value="Unassembled WGS sequence"/>
</dbReference>
<accession>A0A9W6Y404</accession>
<proteinExistence type="predicted"/>
<dbReference type="AlphaFoldDB" id="A0A9W6Y404"/>
<organism evidence="6 7">
    <name type="scientific">Phytophthora fragariaefolia</name>
    <dbReference type="NCBI Taxonomy" id="1490495"/>
    <lineage>
        <taxon>Eukaryota</taxon>
        <taxon>Sar</taxon>
        <taxon>Stramenopiles</taxon>
        <taxon>Oomycota</taxon>
        <taxon>Peronosporomycetes</taxon>
        <taxon>Peronosporales</taxon>
        <taxon>Peronosporaceae</taxon>
        <taxon>Phytophthora</taxon>
    </lineage>
</organism>
<gene>
    <name evidence="6" type="ORF">Pfra01_002155700</name>
</gene>
<comment type="caution">
    <text evidence="6">The sequence shown here is derived from an EMBL/GenBank/DDBJ whole genome shotgun (WGS) entry which is preliminary data.</text>
</comment>
<evidence type="ECO:0000313" key="7">
    <source>
        <dbReference type="Proteomes" id="UP001165121"/>
    </source>
</evidence>
<keyword evidence="5" id="KW-0539">Nucleus</keyword>
<protein>
    <submittedName>
        <fullName evidence="6">Unnamed protein product</fullName>
    </submittedName>
</protein>
<dbReference type="InterPro" id="IPR052035">
    <property type="entry name" value="ZnF_BED_domain_contain"/>
</dbReference>
<evidence type="ECO:0000256" key="1">
    <source>
        <dbReference type="ARBA" id="ARBA00004123"/>
    </source>
</evidence>